<reference evidence="3" key="2">
    <citation type="submission" date="2017-02" db="EMBL/GenBank/DDBJ databases">
        <title>Sunflower complete genome.</title>
        <authorList>
            <person name="Langlade N."/>
            <person name="Munos S."/>
        </authorList>
    </citation>
    <scope>NUCLEOTIDE SEQUENCE [LARGE SCALE GENOMIC DNA]</scope>
    <source>
        <tissue evidence="3">Leaves</tissue>
    </source>
</reference>
<dbReference type="Proteomes" id="UP000215914">
    <property type="component" value="Chromosome 12"/>
</dbReference>
<evidence type="ECO:0000256" key="1">
    <source>
        <dbReference type="SAM" id="MobiDB-lite"/>
    </source>
</evidence>
<reference evidence="2 4" key="1">
    <citation type="journal article" date="2017" name="Nature">
        <title>The sunflower genome provides insights into oil metabolism, flowering and Asterid evolution.</title>
        <authorList>
            <person name="Badouin H."/>
            <person name="Gouzy J."/>
            <person name="Grassa C.J."/>
            <person name="Murat F."/>
            <person name="Staton S.E."/>
            <person name="Cottret L."/>
            <person name="Lelandais-Briere C."/>
            <person name="Owens G.L."/>
            <person name="Carrere S."/>
            <person name="Mayjonade B."/>
            <person name="Legrand L."/>
            <person name="Gill N."/>
            <person name="Kane N.C."/>
            <person name="Bowers J.E."/>
            <person name="Hubner S."/>
            <person name="Bellec A."/>
            <person name="Berard A."/>
            <person name="Berges H."/>
            <person name="Blanchet N."/>
            <person name="Boniface M.C."/>
            <person name="Brunel D."/>
            <person name="Catrice O."/>
            <person name="Chaidir N."/>
            <person name="Claudel C."/>
            <person name="Donnadieu C."/>
            <person name="Faraut T."/>
            <person name="Fievet G."/>
            <person name="Helmstetter N."/>
            <person name="King M."/>
            <person name="Knapp S.J."/>
            <person name="Lai Z."/>
            <person name="Le Paslier M.C."/>
            <person name="Lippi Y."/>
            <person name="Lorenzon L."/>
            <person name="Mandel J.R."/>
            <person name="Marage G."/>
            <person name="Marchand G."/>
            <person name="Marquand E."/>
            <person name="Bret-Mestries E."/>
            <person name="Morien E."/>
            <person name="Nambeesan S."/>
            <person name="Nguyen T."/>
            <person name="Pegot-Espagnet P."/>
            <person name="Pouilly N."/>
            <person name="Raftis F."/>
            <person name="Sallet E."/>
            <person name="Schiex T."/>
            <person name="Thomas J."/>
            <person name="Vandecasteele C."/>
            <person name="Vares D."/>
            <person name="Vear F."/>
            <person name="Vautrin S."/>
            <person name="Crespi M."/>
            <person name="Mangin B."/>
            <person name="Burke J.M."/>
            <person name="Salse J."/>
            <person name="Munos S."/>
            <person name="Vincourt P."/>
            <person name="Rieseberg L.H."/>
            <person name="Langlade N.B."/>
        </authorList>
    </citation>
    <scope>NUCLEOTIDE SEQUENCE [LARGE SCALE GENOMIC DNA]</scope>
    <source>
        <strain evidence="4">cv. SF193</strain>
        <tissue evidence="2">Leaves</tissue>
    </source>
</reference>
<evidence type="ECO:0000313" key="2">
    <source>
        <dbReference type="EMBL" id="KAF5776174.1"/>
    </source>
</evidence>
<feature type="region of interest" description="Disordered" evidence="1">
    <location>
        <begin position="59"/>
        <end position="78"/>
    </location>
</feature>
<proteinExistence type="predicted"/>
<accession>A0A251SY85</accession>
<dbReference type="EMBL" id="MNCJ02000327">
    <property type="protein sequence ID" value="KAF5776174.1"/>
    <property type="molecule type" value="Genomic_DNA"/>
</dbReference>
<evidence type="ECO:0000313" key="4">
    <source>
        <dbReference type="Proteomes" id="UP000215914"/>
    </source>
</evidence>
<dbReference type="Gramene" id="mRNA:HanXRQr2_Chr12g0521341">
    <property type="protein sequence ID" value="mRNA:HanXRQr2_Chr12g0521341"/>
    <property type="gene ID" value="HanXRQr2_Chr12g0521341"/>
</dbReference>
<protein>
    <submittedName>
        <fullName evidence="3">Uncharacterized protein</fullName>
    </submittedName>
</protein>
<dbReference type="AlphaFoldDB" id="A0A251SY85"/>
<gene>
    <name evidence="3" type="ORF">HannXRQ_Chr12g0354011</name>
    <name evidence="2" type="ORF">HanXRQr2_Chr12g0521341</name>
</gene>
<sequence length="78" mass="9737">MFITRSMHLHLRRRRRRWWRRRWRSYPQKSPSHRKIQLYLLHSAVIVDEYRWRAQLADTNSPSGYYCYNTGSPEKNTN</sequence>
<reference evidence="2" key="3">
    <citation type="submission" date="2020-06" db="EMBL/GenBank/DDBJ databases">
        <title>Helianthus annuus Genome sequencing and assembly Release 2.</title>
        <authorList>
            <person name="Gouzy J."/>
            <person name="Langlade N."/>
            <person name="Munos S."/>
        </authorList>
    </citation>
    <scope>NUCLEOTIDE SEQUENCE</scope>
    <source>
        <tissue evidence="2">Leaves</tissue>
    </source>
</reference>
<keyword evidence="4" id="KW-1185">Reference proteome</keyword>
<evidence type="ECO:0000313" key="3">
    <source>
        <dbReference type="EMBL" id="OTG03674.1"/>
    </source>
</evidence>
<name>A0A251SY85_HELAN</name>
<dbReference type="EMBL" id="CM007901">
    <property type="protein sequence ID" value="OTG03674.1"/>
    <property type="molecule type" value="Genomic_DNA"/>
</dbReference>
<organism evidence="3 4">
    <name type="scientific">Helianthus annuus</name>
    <name type="common">Common sunflower</name>
    <dbReference type="NCBI Taxonomy" id="4232"/>
    <lineage>
        <taxon>Eukaryota</taxon>
        <taxon>Viridiplantae</taxon>
        <taxon>Streptophyta</taxon>
        <taxon>Embryophyta</taxon>
        <taxon>Tracheophyta</taxon>
        <taxon>Spermatophyta</taxon>
        <taxon>Magnoliopsida</taxon>
        <taxon>eudicotyledons</taxon>
        <taxon>Gunneridae</taxon>
        <taxon>Pentapetalae</taxon>
        <taxon>asterids</taxon>
        <taxon>campanulids</taxon>
        <taxon>Asterales</taxon>
        <taxon>Asteraceae</taxon>
        <taxon>Asteroideae</taxon>
        <taxon>Heliantheae alliance</taxon>
        <taxon>Heliantheae</taxon>
        <taxon>Helianthus</taxon>
    </lineage>
</organism>
<dbReference type="InParanoid" id="A0A251SY85"/>